<feature type="domain" description="GST N-terminal" evidence="4">
    <location>
        <begin position="13"/>
        <end position="90"/>
    </location>
</feature>
<dbReference type="GO" id="GO:0045174">
    <property type="term" value="F:glutathione dehydrogenase (ascorbate) activity"/>
    <property type="evidence" value="ECO:0007669"/>
    <property type="project" value="UniProtKB-EC"/>
</dbReference>
<dbReference type="Proteomes" id="UP000318571">
    <property type="component" value="Chromosome 6"/>
</dbReference>
<evidence type="ECO:0000259" key="5">
    <source>
        <dbReference type="PROSITE" id="PS50405"/>
    </source>
</evidence>
<sequence>MEDDEKMELFIKAGPDKKSIGDCPFAHYVRMVIALKGVDCEVIPLPPDDKPDWLIEDFEGKMPVLDHKGMRTGESNAIAVTLDETFPDPPLRFHGKEETAMKALSGLFPALAKVIKNPSLDFNSEKALLGQLSVANSYLIGKPKGDYILGEHISLADCSLTPKLYHLDVTLSHYYPDTRKKMDQFPQLKTYMAKMFESDAFKKTKYPPETLIWGWDTARGKTTGSCSI</sequence>
<dbReference type="OrthoDB" id="1935530at2759"/>
<dbReference type="Gene3D" id="3.40.30.10">
    <property type="entry name" value="Glutaredoxin"/>
    <property type="match status" value="1"/>
</dbReference>
<organism evidence="6 7">
    <name type="scientific">Tigriopus californicus</name>
    <name type="common">Marine copepod</name>
    <dbReference type="NCBI Taxonomy" id="6832"/>
    <lineage>
        <taxon>Eukaryota</taxon>
        <taxon>Metazoa</taxon>
        <taxon>Ecdysozoa</taxon>
        <taxon>Arthropoda</taxon>
        <taxon>Crustacea</taxon>
        <taxon>Multicrustacea</taxon>
        <taxon>Hexanauplia</taxon>
        <taxon>Copepoda</taxon>
        <taxon>Harpacticoida</taxon>
        <taxon>Harpacticidae</taxon>
        <taxon>Tigriopus</taxon>
    </lineage>
</organism>
<dbReference type="EMBL" id="VCGU01000002">
    <property type="protein sequence ID" value="TRY79827.1"/>
    <property type="molecule type" value="Genomic_DNA"/>
</dbReference>
<gene>
    <name evidence="6" type="ORF">TCAL_10266</name>
</gene>
<evidence type="ECO:0000259" key="4">
    <source>
        <dbReference type="PROSITE" id="PS50404"/>
    </source>
</evidence>
<dbReference type="PROSITE" id="PS50405">
    <property type="entry name" value="GST_CTER"/>
    <property type="match status" value="1"/>
</dbReference>
<dbReference type="InterPro" id="IPR004045">
    <property type="entry name" value="Glutathione_S-Trfase_N"/>
</dbReference>
<accession>A0A553PQ68</accession>
<dbReference type="GO" id="GO:0033355">
    <property type="term" value="P:ascorbate glutathione cycle"/>
    <property type="evidence" value="ECO:0007669"/>
    <property type="project" value="InterPro"/>
</dbReference>
<dbReference type="PANTHER" id="PTHR44420">
    <property type="entry name" value="GLUTATHIONE S-TRANSFERASE DHAR2-RELATED"/>
    <property type="match status" value="1"/>
</dbReference>
<comment type="caution">
    <text evidence="6">The sequence shown here is derived from an EMBL/GenBank/DDBJ whole genome shotgun (WGS) entry which is preliminary data.</text>
</comment>
<dbReference type="InterPro" id="IPR044627">
    <property type="entry name" value="DHAR1/2/3/4"/>
</dbReference>
<dbReference type="PANTHER" id="PTHR44420:SF2">
    <property type="entry name" value="GLUTATHIONE S-TRANSFERASE DHAR2-RELATED"/>
    <property type="match status" value="1"/>
</dbReference>
<evidence type="ECO:0000313" key="7">
    <source>
        <dbReference type="Proteomes" id="UP000318571"/>
    </source>
</evidence>
<dbReference type="PROSITE" id="PS50404">
    <property type="entry name" value="GST_NTER"/>
    <property type="match status" value="1"/>
</dbReference>
<dbReference type="Pfam" id="PF13410">
    <property type="entry name" value="GST_C_2"/>
    <property type="match status" value="1"/>
</dbReference>
<evidence type="ECO:0000256" key="1">
    <source>
        <dbReference type="ARBA" id="ARBA00022679"/>
    </source>
</evidence>
<dbReference type="InterPro" id="IPR036249">
    <property type="entry name" value="Thioredoxin-like_sf"/>
</dbReference>
<evidence type="ECO:0000313" key="6">
    <source>
        <dbReference type="EMBL" id="TRY79827.1"/>
    </source>
</evidence>
<keyword evidence="7" id="KW-1185">Reference proteome</keyword>
<keyword evidence="1" id="KW-0808">Transferase</keyword>
<dbReference type="GO" id="GO:0016740">
    <property type="term" value="F:transferase activity"/>
    <property type="evidence" value="ECO:0007669"/>
    <property type="project" value="UniProtKB-KW"/>
</dbReference>
<comment type="similarity">
    <text evidence="2">Belongs to the GST superfamily. DHAR family.</text>
</comment>
<feature type="domain" description="GST C-terminal" evidence="5">
    <location>
        <begin position="89"/>
        <end position="224"/>
    </location>
</feature>
<dbReference type="InterPro" id="IPR010987">
    <property type="entry name" value="Glutathione-S-Trfase_C-like"/>
</dbReference>
<dbReference type="STRING" id="6832.A0A553PQ68"/>
<dbReference type="SUPFAM" id="SSF52833">
    <property type="entry name" value="Thioredoxin-like"/>
    <property type="match status" value="1"/>
</dbReference>
<dbReference type="AlphaFoldDB" id="A0A553PQ68"/>
<comment type="catalytic activity">
    <reaction evidence="3">
        <text>L-dehydroascorbate + 2 glutathione = glutathione disulfide + L-ascorbate</text>
        <dbReference type="Rhea" id="RHEA:24424"/>
        <dbReference type="ChEBI" id="CHEBI:38290"/>
        <dbReference type="ChEBI" id="CHEBI:57925"/>
        <dbReference type="ChEBI" id="CHEBI:58297"/>
        <dbReference type="ChEBI" id="CHEBI:58539"/>
        <dbReference type="EC" id="1.8.5.1"/>
    </reaction>
</comment>
<dbReference type="InterPro" id="IPR036282">
    <property type="entry name" value="Glutathione-S-Trfase_C_sf"/>
</dbReference>
<reference evidence="6 7" key="1">
    <citation type="journal article" date="2018" name="Nat. Ecol. Evol.">
        <title>Genomic signatures of mitonuclear coevolution across populations of Tigriopus californicus.</title>
        <authorList>
            <person name="Barreto F.S."/>
            <person name="Watson E.T."/>
            <person name="Lima T.G."/>
            <person name="Willett C.S."/>
            <person name="Edmands S."/>
            <person name="Li W."/>
            <person name="Burton R.S."/>
        </authorList>
    </citation>
    <scope>NUCLEOTIDE SEQUENCE [LARGE SCALE GENOMIC DNA]</scope>
    <source>
        <strain evidence="6 7">San Diego</strain>
    </source>
</reference>
<dbReference type="Pfam" id="PF13417">
    <property type="entry name" value="GST_N_3"/>
    <property type="match status" value="1"/>
</dbReference>
<protein>
    <recommendedName>
        <fullName evidence="8">GST N-terminal domain-containing protein</fullName>
    </recommendedName>
</protein>
<evidence type="ECO:0000256" key="2">
    <source>
        <dbReference type="ARBA" id="ARBA00024194"/>
    </source>
</evidence>
<dbReference type="OMA" id="DSNDISC"/>
<proteinExistence type="inferred from homology"/>
<dbReference type="Gene3D" id="1.20.1050.10">
    <property type="match status" value="1"/>
</dbReference>
<name>A0A553PQ68_TIGCA</name>
<evidence type="ECO:0008006" key="8">
    <source>
        <dbReference type="Google" id="ProtNLM"/>
    </source>
</evidence>
<dbReference type="SUPFAM" id="SSF47616">
    <property type="entry name" value="GST C-terminal domain-like"/>
    <property type="match status" value="1"/>
</dbReference>
<evidence type="ECO:0000256" key="3">
    <source>
        <dbReference type="ARBA" id="ARBA00049544"/>
    </source>
</evidence>